<feature type="coiled-coil region" evidence="2">
    <location>
        <begin position="89"/>
        <end position="116"/>
    </location>
</feature>
<dbReference type="GO" id="GO:0009506">
    <property type="term" value="C:plasmodesma"/>
    <property type="evidence" value="ECO:0007669"/>
    <property type="project" value="TreeGrafter"/>
</dbReference>
<evidence type="ECO:0000313" key="3">
    <source>
        <dbReference type="Proteomes" id="UP000504603"/>
    </source>
</evidence>
<dbReference type="GeneID" id="111012227"/>
<dbReference type="PANTHER" id="PTHR33322:SF3">
    <property type="entry name" value="BAG FAMILY MOLECULAR CHAPERONE REGULATOR 7"/>
    <property type="match status" value="1"/>
</dbReference>
<protein>
    <submittedName>
        <fullName evidence="4">BAG family molecular chaperone regulator 7</fullName>
    </submittedName>
</protein>
<dbReference type="AlphaFoldDB" id="A0A6J1CKV3"/>
<organism evidence="3 4">
    <name type="scientific">Momordica charantia</name>
    <name type="common">Bitter gourd</name>
    <name type="synonym">Balsam pear</name>
    <dbReference type="NCBI Taxonomy" id="3673"/>
    <lineage>
        <taxon>Eukaryota</taxon>
        <taxon>Viridiplantae</taxon>
        <taxon>Streptophyta</taxon>
        <taxon>Embryophyta</taxon>
        <taxon>Tracheophyta</taxon>
        <taxon>Spermatophyta</taxon>
        <taxon>Magnoliopsida</taxon>
        <taxon>eudicotyledons</taxon>
        <taxon>Gunneridae</taxon>
        <taxon>Pentapetalae</taxon>
        <taxon>rosids</taxon>
        <taxon>fabids</taxon>
        <taxon>Cucurbitales</taxon>
        <taxon>Cucurbitaceae</taxon>
        <taxon>Momordiceae</taxon>
        <taxon>Momordica</taxon>
    </lineage>
</organism>
<dbReference type="InterPro" id="IPR040400">
    <property type="entry name" value="BAG5/6/7/8"/>
</dbReference>
<name>A0A6J1CKV3_MOMCH</name>
<accession>A0A6J1CKV3</accession>
<evidence type="ECO:0000256" key="1">
    <source>
        <dbReference type="ARBA" id="ARBA00023186"/>
    </source>
</evidence>
<dbReference type="PANTHER" id="PTHR33322">
    <property type="entry name" value="BAG DOMAIN CONTAINING PROTEIN, EXPRESSED"/>
    <property type="match status" value="1"/>
</dbReference>
<evidence type="ECO:0000256" key="2">
    <source>
        <dbReference type="SAM" id="Coils"/>
    </source>
</evidence>
<dbReference type="OrthoDB" id="747353at2759"/>
<keyword evidence="2" id="KW-0175">Coiled coil</keyword>
<gene>
    <name evidence="4" type="primary">LOC111012227</name>
</gene>
<reference evidence="4" key="1">
    <citation type="submission" date="2025-08" db="UniProtKB">
        <authorList>
            <consortium name="RefSeq"/>
        </authorList>
    </citation>
    <scope>IDENTIFICATION</scope>
    <source>
        <strain evidence="4">OHB3-1</strain>
    </source>
</reference>
<keyword evidence="3" id="KW-1185">Reference proteome</keyword>
<dbReference type="Proteomes" id="UP000504603">
    <property type="component" value="Unplaced"/>
</dbReference>
<proteinExistence type="predicted"/>
<evidence type="ECO:0000313" key="4">
    <source>
        <dbReference type="RefSeq" id="XP_022141991.1"/>
    </source>
</evidence>
<dbReference type="RefSeq" id="XP_022141991.1">
    <property type="nucleotide sequence ID" value="XM_022286299.1"/>
</dbReference>
<sequence>MSRFSRFELIEPYYSRYPSLLLAEAETSIFVPKPLSFPFQSFADEVPDFDFAFDLLSHRPAAFDSFTDLLQIDEAPSFSSYSRIRRVERSRDEAVLRRLSDRVSELEARFDRLTTARVSGYGDRKYTWTKEIKGAEKHGADRKYKLIAEIKDGKKNKEGKHGAVVQNYKWTAEIKGKDERDPVVRKYTVEVSSGYGSEKTEKKEEKKKNGKKVENETRVVEIEDNENQGAVVLRQAFAKRTRVIENKKGKKKEISPQDAAVIIQLSFREYLIHRSKVLRALRDLTVAKTKLKEIRASFHNFAYSQRLARDAEERQRFTEKIIVLLLTVDAIEGADLMVRTAKRSMIDELEAMLDVVDPQPIKKSVSFRRRTFDMPSGSINNEIAAGVAQVVELIDQAENRVNAFESAA</sequence>
<keyword evidence="1" id="KW-0143">Chaperone</keyword>
<dbReference type="KEGG" id="mcha:111012227"/>
<dbReference type="GO" id="GO:0006457">
    <property type="term" value="P:protein folding"/>
    <property type="evidence" value="ECO:0007669"/>
    <property type="project" value="TreeGrafter"/>
</dbReference>